<protein>
    <submittedName>
        <fullName evidence="1">Uncharacterized protein</fullName>
    </submittedName>
</protein>
<evidence type="ECO:0000313" key="1">
    <source>
        <dbReference type="EMBL" id="UWP59413.1"/>
    </source>
</evidence>
<evidence type="ECO:0000313" key="2">
    <source>
        <dbReference type="Proteomes" id="UP001060164"/>
    </source>
</evidence>
<sequence>MFMETSTGDGFSLNAADDATKKAYQKALTESNEIPIISSGYAELGQAVYLAMTHYNPDNECLQLTLHTVQNGHSFCITVSAKDRDIDAEATELACMIAGTLHDKEV</sequence>
<dbReference type="EMBL" id="CP102290">
    <property type="protein sequence ID" value="UWP59413.1"/>
    <property type="molecule type" value="Genomic_DNA"/>
</dbReference>
<proteinExistence type="predicted"/>
<organism evidence="1 2">
    <name type="scientific">Ruminococcus gauvreauii</name>
    <dbReference type="NCBI Taxonomy" id="438033"/>
    <lineage>
        <taxon>Bacteria</taxon>
        <taxon>Bacillati</taxon>
        <taxon>Bacillota</taxon>
        <taxon>Clostridia</taxon>
        <taxon>Eubacteriales</taxon>
        <taxon>Oscillospiraceae</taxon>
        <taxon>Ruminococcus</taxon>
    </lineage>
</organism>
<accession>A0ABY5VGW6</accession>
<name>A0ABY5VGW6_9FIRM</name>
<reference evidence="1" key="1">
    <citation type="journal article" date="2022" name="Cell">
        <title>Design, construction, and in vivo augmentation of a complex gut microbiome.</title>
        <authorList>
            <person name="Cheng A.G."/>
            <person name="Ho P.Y."/>
            <person name="Aranda-Diaz A."/>
            <person name="Jain S."/>
            <person name="Yu F.B."/>
            <person name="Meng X."/>
            <person name="Wang M."/>
            <person name="Iakiviak M."/>
            <person name="Nagashima K."/>
            <person name="Zhao A."/>
            <person name="Murugkar P."/>
            <person name="Patil A."/>
            <person name="Atabakhsh K."/>
            <person name="Weakley A."/>
            <person name="Yan J."/>
            <person name="Brumbaugh A.R."/>
            <person name="Higginbottom S."/>
            <person name="Dimas A."/>
            <person name="Shiver A.L."/>
            <person name="Deutschbauer A."/>
            <person name="Neff N."/>
            <person name="Sonnenburg J.L."/>
            <person name="Huang K.C."/>
            <person name="Fischbach M.A."/>
        </authorList>
    </citation>
    <scope>NUCLEOTIDE SEQUENCE</scope>
    <source>
        <strain evidence="1">DSM 19829</strain>
    </source>
</reference>
<keyword evidence="2" id="KW-1185">Reference proteome</keyword>
<dbReference type="Proteomes" id="UP001060164">
    <property type="component" value="Chromosome"/>
</dbReference>
<gene>
    <name evidence="1" type="ORF">NQ502_18975</name>
</gene>
<dbReference type="RefSeq" id="WP_028528022.1">
    <property type="nucleotide sequence ID" value="NZ_CABLBR010000006.1"/>
</dbReference>